<dbReference type="Pfam" id="PF04043">
    <property type="entry name" value="PMEI"/>
    <property type="match status" value="1"/>
</dbReference>
<evidence type="ECO:0000256" key="1">
    <source>
        <dbReference type="ARBA" id="ARBA00022729"/>
    </source>
</evidence>
<dbReference type="Proteomes" id="UP000516437">
    <property type="component" value="Chromosome 8"/>
</dbReference>
<dbReference type="InterPro" id="IPR035513">
    <property type="entry name" value="Invertase/methylesterase_inhib"/>
</dbReference>
<feature type="chain" id="PRO_5025417545" description="Pectinesterase inhibitor domain-containing protein" evidence="4">
    <location>
        <begin position="23"/>
        <end position="193"/>
    </location>
</feature>
<dbReference type="OrthoDB" id="770764at2759"/>
<keyword evidence="1 4" id="KW-0732">Signal</keyword>
<protein>
    <recommendedName>
        <fullName evidence="5">Pectinesterase inhibitor domain-containing protein</fullName>
    </recommendedName>
</protein>
<organism evidence="6 7">
    <name type="scientific">Morella rubra</name>
    <name type="common">Chinese bayberry</name>
    <dbReference type="NCBI Taxonomy" id="262757"/>
    <lineage>
        <taxon>Eukaryota</taxon>
        <taxon>Viridiplantae</taxon>
        <taxon>Streptophyta</taxon>
        <taxon>Embryophyta</taxon>
        <taxon>Tracheophyta</taxon>
        <taxon>Spermatophyta</taxon>
        <taxon>Magnoliopsida</taxon>
        <taxon>eudicotyledons</taxon>
        <taxon>Gunneridae</taxon>
        <taxon>Pentapetalae</taxon>
        <taxon>rosids</taxon>
        <taxon>fabids</taxon>
        <taxon>Fagales</taxon>
        <taxon>Myricaceae</taxon>
        <taxon>Morella</taxon>
    </lineage>
</organism>
<sequence>MEPNSLIVLLISFSSLLSAADAIGVPPNFSHFAFSTQSQAPSPALSVSDICGVTEDRKLCVTSVMPFLHGRSSPSSVLQAEIQAAVNHTQKAIAKAKELAKDRSQDKSVLKCLEQCLSDYDSAIDDFNSASEAVDNKDFDTLRTMASAVIYDLSDCDDAFAGVQGAESPLGEVDDLIHKLVDNCLDIANKFFH</sequence>
<dbReference type="SMART" id="SM00856">
    <property type="entry name" value="PMEI"/>
    <property type="match status" value="1"/>
</dbReference>
<dbReference type="Gene3D" id="1.20.140.40">
    <property type="entry name" value="Invertase/pectin methylesterase inhibitor family protein"/>
    <property type="match status" value="1"/>
</dbReference>
<keyword evidence="2" id="KW-1015">Disulfide bond</keyword>
<comment type="caution">
    <text evidence="6">The sequence shown here is derived from an EMBL/GenBank/DDBJ whole genome shotgun (WGS) entry which is preliminary data.</text>
</comment>
<dbReference type="AlphaFoldDB" id="A0A6A1UQT1"/>
<proteinExistence type="inferred from homology"/>
<evidence type="ECO:0000259" key="5">
    <source>
        <dbReference type="SMART" id="SM00856"/>
    </source>
</evidence>
<dbReference type="CDD" id="cd15800">
    <property type="entry name" value="PMEI-like_2"/>
    <property type="match status" value="1"/>
</dbReference>
<dbReference type="PANTHER" id="PTHR36710:SF21">
    <property type="entry name" value="PECTINESTERASE INHIBITOR DOMAIN-CONTAINING PROTEIN"/>
    <property type="match status" value="1"/>
</dbReference>
<dbReference type="InterPro" id="IPR052421">
    <property type="entry name" value="PCW_Enzyme_Inhibitor"/>
</dbReference>
<gene>
    <name evidence="6" type="ORF">CJ030_MR8G006120</name>
</gene>
<evidence type="ECO:0000256" key="3">
    <source>
        <dbReference type="ARBA" id="ARBA00038471"/>
    </source>
</evidence>
<reference evidence="6 7" key="1">
    <citation type="journal article" date="2019" name="Plant Biotechnol. J.">
        <title>The red bayberry genome and genetic basis of sex determination.</title>
        <authorList>
            <person name="Jia H.M."/>
            <person name="Jia H.J."/>
            <person name="Cai Q.L."/>
            <person name="Wang Y."/>
            <person name="Zhao H.B."/>
            <person name="Yang W.F."/>
            <person name="Wang G.Y."/>
            <person name="Li Y.H."/>
            <person name="Zhan D.L."/>
            <person name="Shen Y.T."/>
            <person name="Niu Q.F."/>
            <person name="Chang L."/>
            <person name="Qiu J."/>
            <person name="Zhao L."/>
            <person name="Xie H.B."/>
            <person name="Fu W.Y."/>
            <person name="Jin J."/>
            <person name="Li X.W."/>
            <person name="Jiao Y."/>
            <person name="Zhou C.C."/>
            <person name="Tu T."/>
            <person name="Chai C.Y."/>
            <person name="Gao J.L."/>
            <person name="Fan L.J."/>
            <person name="van de Weg E."/>
            <person name="Wang J.Y."/>
            <person name="Gao Z.S."/>
        </authorList>
    </citation>
    <scope>NUCLEOTIDE SEQUENCE [LARGE SCALE GENOMIC DNA]</scope>
    <source>
        <tissue evidence="6">Leaves</tissue>
    </source>
</reference>
<accession>A0A6A1UQT1</accession>
<feature type="domain" description="Pectinesterase inhibitor" evidence="5">
    <location>
        <begin position="42"/>
        <end position="187"/>
    </location>
</feature>
<evidence type="ECO:0000256" key="2">
    <source>
        <dbReference type="ARBA" id="ARBA00023157"/>
    </source>
</evidence>
<evidence type="ECO:0000256" key="4">
    <source>
        <dbReference type="SAM" id="SignalP"/>
    </source>
</evidence>
<feature type="signal peptide" evidence="4">
    <location>
        <begin position="1"/>
        <end position="22"/>
    </location>
</feature>
<dbReference type="GO" id="GO:0004857">
    <property type="term" value="F:enzyme inhibitor activity"/>
    <property type="evidence" value="ECO:0007669"/>
    <property type="project" value="InterPro"/>
</dbReference>
<dbReference type="FunFam" id="1.20.140.40:FF:000003">
    <property type="entry name" value="Invertase/pectin methylesterase inhibitor family protein"/>
    <property type="match status" value="1"/>
</dbReference>
<comment type="similarity">
    <text evidence="3">Belongs to the PMEI family.</text>
</comment>
<dbReference type="NCBIfam" id="TIGR01614">
    <property type="entry name" value="PME_inhib"/>
    <property type="match status" value="1"/>
</dbReference>
<dbReference type="EMBL" id="RXIC02000026">
    <property type="protein sequence ID" value="KAB1202613.1"/>
    <property type="molecule type" value="Genomic_DNA"/>
</dbReference>
<dbReference type="InterPro" id="IPR006501">
    <property type="entry name" value="Pectinesterase_inhib_dom"/>
</dbReference>
<keyword evidence="7" id="KW-1185">Reference proteome</keyword>
<dbReference type="SUPFAM" id="SSF101148">
    <property type="entry name" value="Plant invertase/pectin methylesterase inhibitor"/>
    <property type="match status" value="1"/>
</dbReference>
<evidence type="ECO:0000313" key="6">
    <source>
        <dbReference type="EMBL" id="KAB1202613.1"/>
    </source>
</evidence>
<name>A0A6A1UQT1_9ROSI</name>
<dbReference type="PANTHER" id="PTHR36710">
    <property type="entry name" value="PECTINESTERASE INHIBITOR-LIKE"/>
    <property type="match status" value="1"/>
</dbReference>
<evidence type="ECO:0000313" key="7">
    <source>
        <dbReference type="Proteomes" id="UP000516437"/>
    </source>
</evidence>